<sequence>MRAYTVMNSSITHIAAIILTTMQENGTVVMYASSAPDSGIGKMIH</sequence>
<dbReference type="EMBL" id="JACOFX010000004">
    <property type="protein sequence ID" value="MBC3908162.1"/>
    <property type="molecule type" value="Genomic_DNA"/>
</dbReference>
<comment type="caution">
    <text evidence="1">The sequence shown here is derived from an EMBL/GenBank/DDBJ whole genome shotgun (WGS) entry which is preliminary data.</text>
</comment>
<dbReference type="RefSeq" id="WP_186953705.1">
    <property type="nucleotide sequence ID" value="NZ_JACOFX010000004.1"/>
</dbReference>
<accession>A0ABR6ZAE4</accession>
<name>A0ABR6ZAE4_9BURK</name>
<dbReference type="Proteomes" id="UP000646911">
    <property type="component" value="Unassembled WGS sequence"/>
</dbReference>
<organism evidence="1 2">
    <name type="scientific">Undibacterium umbellatum</name>
    <dbReference type="NCBI Taxonomy" id="2762300"/>
    <lineage>
        <taxon>Bacteria</taxon>
        <taxon>Pseudomonadati</taxon>
        <taxon>Pseudomonadota</taxon>
        <taxon>Betaproteobacteria</taxon>
        <taxon>Burkholderiales</taxon>
        <taxon>Oxalobacteraceae</taxon>
        <taxon>Undibacterium</taxon>
    </lineage>
</organism>
<proteinExistence type="predicted"/>
<protein>
    <submittedName>
        <fullName evidence="1">Uncharacterized protein</fullName>
    </submittedName>
</protein>
<reference evidence="1 2" key="1">
    <citation type="submission" date="2020-08" db="EMBL/GenBank/DDBJ databases">
        <title>Novel species isolated from subtropical streams in China.</title>
        <authorList>
            <person name="Lu H."/>
        </authorList>
    </citation>
    <scope>NUCLEOTIDE SEQUENCE [LARGE SCALE GENOMIC DNA]</scope>
    <source>
        <strain evidence="1 2">NL8W</strain>
    </source>
</reference>
<evidence type="ECO:0000313" key="2">
    <source>
        <dbReference type="Proteomes" id="UP000646911"/>
    </source>
</evidence>
<keyword evidence="2" id="KW-1185">Reference proteome</keyword>
<gene>
    <name evidence="1" type="ORF">H8L47_11400</name>
</gene>
<evidence type="ECO:0000313" key="1">
    <source>
        <dbReference type="EMBL" id="MBC3908162.1"/>
    </source>
</evidence>